<keyword evidence="6 11" id="KW-0808">Transferase</keyword>
<evidence type="ECO:0000256" key="7">
    <source>
        <dbReference type="ARBA" id="ARBA00022798"/>
    </source>
</evidence>
<dbReference type="RefSeq" id="WP_344244945.1">
    <property type="nucleotide sequence ID" value="NZ_BAAAHH010000034.1"/>
</dbReference>
<dbReference type="EC" id="2.3.1.20" evidence="4 11"/>
<evidence type="ECO:0000256" key="5">
    <source>
        <dbReference type="ARBA" id="ARBA00022516"/>
    </source>
</evidence>
<evidence type="ECO:0000313" key="15">
    <source>
        <dbReference type="Proteomes" id="UP001500665"/>
    </source>
</evidence>
<dbReference type="Pfam" id="PF03007">
    <property type="entry name" value="WS_DGAT_cat"/>
    <property type="match status" value="1"/>
</dbReference>
<evidence type="ECO:0000256" key="4">
    <source>
        <dbReference type="ARBA" id="ARBA00013244"/>
    </source>
</evidence>
<dbReference type="InterPro" id="IPR009721">
    <property type="entry name" value="O-acyltransferase_WSD1_C"/>
</dbReference>
<feature type="domain" description="O-acyltransferase WSD1-like N-terminal" evidence="12">
    <location>
        <begin position="4"/>
        <end position="284"/>
    </location>
</feature>
<dbReference type="PANTHER" id="PTHR31650">
    <property type="entry name" value="O-ACYLTRANSFERASE (WSD1-LIKE) FAMILY PROTEIN"/>
    <property type="match status" value="1"/>
</dbReference>
<dbReference type="InterPro" id="IPR045034">
    <property type="entry name" value="O-acyltransferase_WSD1-like"/>
</dbReference>
<keyword evidence="8 11" id="KW-0443">Lipid metabolism</keyword>
<dbReference type="Pfam" id="PF06974">
    <property type="entry name" value="WS_DGAT_C"/>
    <property type="match status" value="1"/>
</dbReference>
<evidence type="ECO:0000313" key="14">
    <source>
        <dbReference type="EMBL" id="GAA0964595.1"/>
    </source>
</evidence>
<evidence type="ECO:0000256" key="2">
    <source>
        <dbReference type="ARBA" id="ARBA00005189"/>
    </source>
</evidence>
<comment type="pathway">
    <text evidence="2">Lipid metabolism.</text>
</comment>
<evidence type="ECO:0000256" key="10">
    <source>
        <dbReference type="ARBA" id="ARBA00048109"/>
    </source>
</evidence>
<comment type="caution">
    <text evidence="14">The sequence shown here is derived from an EMBL/GenBank/DDBJ whole genome shotgun (WGS) entry which is preliminary data.</text>
</comment>
<feature type="domain" description="O-acyltransferase WSD1 C-terminal" evidence="13">
    <location>
        <begin position="324"/>
        <end position="472"/>
    </location>
</feature>
<protein>
    <recommendedName>
        <fullName evidence="4 11">Diacylglycerol O-acyltransferase</fullName>
        <ecNumber evidence="4 11">2.3.1.20</ecNumber>
    </recommendedName>
</protein>
<evidence type="ECO:0000256" key="1">
    <source>
        <dbReference type="ARBA" id="ARBA00004771"/>
    </source>
</evidence>
<evidence type="ECO:0000256" key="11">
    <source>
        <dbReference type="RuleBase" id="RU361241"/>
    </source>
</evidence>
<evidence type="ECO:0000256" key="6">
    <source>
        <dbReference type="ARBA" id="ARBA00022679"/>
    </source>
</evidence>
<dbReference type="NCBIfam" id="TIGR02946">
    <property type="entry name" value="acyl_WS_DGAT"/>
    <property type="match status" value="1"/>
</dbReference>
<dbReference type="EMBL" id="BAAAHH010000034">
    <property type="protein sequence ID" value="GAA0964595.1"/>
    <property type="molecule type" value="Genomic_DNA"/>
</dbReference>
<dbReference type="InterPro" id="IPR014292">
    <property type="entry name" value="Acyl_transf_WS/DGAT"/>
</dbReference>
<comment type="similarity">
    <text evidence="3 11">Belongs to the long-chain O-acyltransferase family.</text>
</comment>
<sequence length="485" mass="52624">MGQLTAVDTNFLDIESRRTLSHIGGLAILDTTLCEGGRLTRGDMVELIRERAHLAKPLRRRLASVPFGLDRPYWEDDPNFDPARHVHEVALPAPGDDLQLGAEVARIHERPLDRRRPLWELFLIQGLAGGRAAIYAKVHHACVDGVLAAELLAALLDLQPEAAELPVPPQEKETRPELLPMLTRGVTRFALHPVRSTEALVRTAGHLDQLPVIGGLPGVREVSRAVRSVLGQRQPDPSGARMSPPRTPFNAPISQHRAFAFGSLPLEDVKKVRRALGVSVNDVVMAMCTGALRQWLIDHDALPDRPLVACVPVSMRRRAECGDGNALSAMFAPLPVQIADPTERFLAVRAAMVNVKRRFAVSRGSWFEEVSALMPAALSGLATRLAMQGAAAINPVNLLVSNVPGPQQPLYARGARVLAYYPASVISDVTGGVNITVFSYDGNLDVGVIACPDLVPDTWNLVGYLREALNELLKIVEAEEAPAAL</sequence>
<evidence type="ECO:0000259" key="13">
    <source>
        <dbReference type="Pfam" id="PF06974"/>
    </source>
</evidence>
<proteinExistence type="inferred from homology"/>
<comment type="pathway">
    <text evidence="1 11">Glycerolipid metabolism; triacylglycerol biosynthesis.</text>
</comment>
<keyword evidence="5 11" id="KW-0444">Lipid biosynthesis</keyword>
<dbReference type="InterPro" id="IPR004255">
    <property type="entry name" value="O-acyltransferase_WSD1_N"/>
</dbReference>
<dbReference type="Proteomes" id="UP001500665">
    <property type="component" value="Unassembled WGS sequence"/>
</dbReference>
<gene>
    <name evidence="14" type="ORF">GCM10009550_62830</name>
</gene>
<name>A0ABN1RUY8_9ACTN</name>
<keyword evidence="9 11" id="KW-0012">Acyltransferase</keyword>
<reference evidence="14 15" key="1">
    <citation type="journal article" date="2019" name="Int. J. Syst. Evol. Microbiol.">
        <title>The Global Catalogue of Microorganisms (GCM) 10K type strain sequencing project: providing services to taxonomists for standard genome sequencing and annotation.</title>
        <authorList>
            <consortium name="The Broad Institute Genomics Platform"/>
            <consortium name="The Broad Institute Genome Sequencing Center for Infectious Disease"/>
            <person name="Wu L."/>
            <person name="Ma J."/>
        </authorList>
    </citation>
    <scope>NUCLEOTIDE SEQUENCE [LARGE SCALE GENOMIC DNA]</scope>
    <source>
        <strain evidence="14 15">JCM 10696</strain>
    </source>
</reference>
<evidence type="ECO:0000259" key="12">
    <source>
        <dbReference type="Pfam" id="PF03007"/>
    </source>
</evidence>
<evidence type="ECO:0000256" key="9">
    <source>
        <dbReference type="ARBA" id="ARBA00023315"/>
    </source>
</evidence>
<comment type="catalytic activity">
    <reaction evidence="10 11">
        <text>an acyl-CoA + a 1,2-diacyl-sn-glycerol = a triacyl-sn-glycerol + CoA</text>
        <dbReference type="Rhea" id="RHEA:10868"/>
        <dbReference type="ChEBI" id="CHEBI:17815"/>
        <dbReference type="ChEBI" id="CHEBI:57287"/>
        <dbReference type="ChEBI" id="CHEBI:58342"/>
        <dbReference type="ChEBI" id="CHEBI:64615"/>
        <dbReference type="EC" id="2.3.1.20"/>
    </reaction>
</comment>
<keyword evidence="15" id="KW-1185">Reference proteome</keyword>
<organism evidence="14 15">
    <name type="scientific">Actinocorallia libanotica</name>
    <dbReference type="NCBI Taxonomy" id="46162"/>
    <lineage>
        <taxon>Bacteria</taxon>
        <taxon>Bacillati</taxon>
        <taxon>Actinomycetota</taxon>
        <taxon>Actinomycetes</taxon>
        <taxon>Streptosporangiales</taxon>
        <taxon>Thermomonosporaceae</taxon>
        <taxon>Actinocorallia</taxon>
    </lineage>
</organism>
<dbReference type="PANTHER" id="PTHR31650:SF1">
    <property type="entry name" value="WAX ESTER SYNTHASE_DIACYLGLYCEROL ACYLTRANSFERASE 4-RELATED"/>
    <property type="match status" value="1"/>
</dbReference>
<keyword evidence="7 11" id="KW-0319">Glycerol metabolism</keyword>
<accession>A0ABN1RUY8</accession>
<dbReference type="SUPFAM" id="SSF52777">
    <property type="entry name" value="CoA-dependent acyltransferases"/>
    <property type="match status" value="1"/>
</dbReference>
<evidence type="ECO:0000256" key="8">
    <source>
        <dbReference type="ARBA" id="ARBA00023098"/>
    </source>
</evidence>
<evidence type="ECO:0000256" key="3">
    <source>
        <dbReference type="ARBA" id="ARBA00009587"/>
    </source>
</evidence>